<dbReference type="EMBL" id="CAJVPU010040594">
    <property type="protein sequence ID" value="CAG8739622.1"/>
    <property type="molecule type" value="Genomic_DNA"/>
</dbReference>
<accession>A0ACA9Q7M1</accession>
<evidence type="ECO:0000313" key="1">
    <source>
        <dbReference type="EMBL" id="CAG8739622.1"/>
    </source>
</evidence>
<reference evidence="1" key="1">
    <citation type="submission" date="2021-06" db="EMBL/GenBank/DDBJ databases">
        <authorList>
            <person name="Kallberg Y."/>
            <person name="Tangrot J."/>
            <person name="Rosling A."/>
        </authorList>
    </citation>
    <scope>NUCLEOTIDE SEQUENCE</scope>
    <source>
        <strain evidence="1">IL203A</strain>
    </source>
</reference>
<protein>
    <submittedName>
        <fullName evidence="1">10241_t:CDS:1</fullName>
    </submittedName>
</protein>
<evidence type="ECO:0000313" key="2">
    <source>
        <dbReference type="Proteomes" id="UP000789702"/>
    </source>
</evidence>
<gene>
    <name evidence="1" type="ORF">DHETER_LOCUS13966</name>
</gene>
<keyword evidence="2" id="KW-1185">Reference proteome</keyword>
<dbReference type="Proteomes" id="UP000789702">
    <property type="component" value="Unassembled WGS sequence"/>
</dbReference>
<sequence>MSSNTKDYKLLIEEDNANITTYQPPLISMKDNLSYISSLAATGILPILTYCAA</sequence>
<proteinExistence type="predicted"/>
<comment type="caution">
    <text evidence="1">The sequence shown here is derived from an EMBL/GenBank/DDBJ whole genome shotgun (WGS) entry which is preliminary data.</text>
</comment>
<name>A0ACA9Q7M1_9GLOM</name>
<feature type="non-terminal residue" evidence="1">
    <location>
        <position position="53"/>
    </location>
</feature>
<organism evidence="1 2">
    <name type="scientific">Dentiscutata heterogama</name>
    <dbReference type="NCBI Taxonomy" id="1316150"/>
    <lineage>
        <taxon>Eukaryota</taxon>
        <taxon>Fungi</taxon>
        <taxon>Fungi incertae sedis</taxon>
        <taxon>Mucoromycota</taxon>
        <taxon>Glomeromycotina</taxon>
        <taxon>Glomeromycetes</taxon>
        <taxon>Diversisporales</taxon>
        <taxon>Gigasporaceae</taxon>
        <taxon>Dentiscutata</taxon>
    </lineage>
</organism>